<sequence length="284" mass="33665">MEKTELIKRYVKAANNLYNLIPITQVYRIIKLQNPEMSLTASEFKDVLNQMSNQNTGFEIKRFDSWFEADNWQSPEYIISQYLFEDDNIYDMMNNQEGELYNIPDKETFLKHADEFYFVENDALNDLRNYLIQEFKLIPDDVEDIVEETQGMMQVRTDESDEFVEFLINDYKNFSVSIETKAQEDQLRRLLDQADYSLQIPFYRNFSEKQFRNNLDPFDEIDLLDGEITLTDALVEQIKTAAVDVDELDKLVHCNYQWSENMFENIAYADKVSKAINKIDVPKL</sequence>
<dbReference type="RefSeq" id="WP_135374568.1">
    <property type="nucleotide sequence ID" value="NZ_RKLY01000044.1"/>
</dbReference>
<name>A0A4Z0JEK3_9LACO</name>
<organism evidence="1 2">
    <name type="scientific">Companilactobacillus suantsaicola</name>
    <dbReference type="NCBI Taxonomy" id="2487723"/>
    <lineage>
        <taxon>Bacteria</taxon>
        <taxon>Bacillati</taxon>
        <taxon>Bacillota</taxon>
        <taxon>Bacilli</taxon>
        <taxon>Lactobacillales</taxon>
        <taxon>Lactobacillaceae</taxon>
        <taxon>Companilactobacillus</taxon>
    </lineage>
</organism>
<comment type="caution">
    <text evidence="1">The sequence shown here is derived from an EMBL/GenBank/DDBJ whole genome shotgun (WGS) entry which is preliminary data.</text>
</comment>
<dbReference type="AlphaFoldDB" id="A0A4Z0JEK3"/>
<accession>A0A4Z0JEK3</accession>
<dbReference type="OrthoDB" id="9814022at2"/>
<evidence type="ECO:0000313" key="2">
    <source>
        <dbReference type="Proteomes" id="UP000298021"/>
    </source>
</evidence>
<dbReference type="Proteomes" id="UP000298021">
    <property type="component" value="Unassembled WGS sequence"/>
</dbReference>
<gene>
    <name evidence="1" type="ORF">EGT49_11915</name>
</gene>
<evidence type="ECO:0000313" key="1">
    <source>
        <dbReference type="EMBL" id="TGD21176.1"/>
    </source>
</evidence>
<protein>
    <submittedName>
        <fullName evidence="1">Uncharacterized protein</fullName>
    </submittedName>
</protein>
<dbReference type="EMBL" id="RKLY01000044">
    <property type="protein sequence ID" value="TGD21176.1"/>
    <property type="molecule type" value="Genomic_DNA"/>
</dbReference>
<keyword evidence="2" id="KW-1185">Reference proteome</keyword>
<reference evidence="1 2" key="1">
    <citation type="submission" date="2018-10" db="EMBL/GenBank/DDBJ databases">
        <title>Lactobacillus sp. R7 and Lactobacillus sp. R19 isolated from fermented mustard green product of Taiwan.</title>
        <authorList>
            <person name="Lin S.-T."/>
        </authorList>
    </citation>
    <scope>NUCLEOTIDE SEQUENCE [LARGE SCALE GENOMIC DNA]</scope>
    <source>
        <strain evidence="1 2">BCRC 81127</strain>
    </source>
</reference>
<proteinExistence type="predicted"/>